<dbReference type="InterPro" id="IPR043160">
    <property type="entry name" value="Dynein_C_barrel"/>
</dbReference>
<dbReference type="InterPro" id="IPR026983">
    <property type="entry name" value="DHC"/>
</dbReference>
<protein>
    <submittedName>
        <fullName evidence="3">Dynein heavy chain family protein</fullName>
    </submittedName>
</protein>
<evidence type="ECO:0000259" key="2">
    <source>
        <dbReference type="Pfam" id="PF18199"/>
    </source>
</evidence>
<dbReference type="GO" id="GO:0030286">
    <property type="term" value="C:dynein complex"/>
    <property type="evidence" value="ECO:0007669"/>
    <property type="project" value="InterPro"/>
</dbReference>
<proteinExistence type="predicted"/>
<dbReference type="GO" id="GO:0007018">
    <property type="term" value="P:microtubule-based movement"/>
    <property type="evidence" value="ECO:0007669"/>
    <property type="project" value="InterPro"/>
</dbReference>
<dbReference type="InterPro" id="IPR041228">
    <property type="entry name" value="Dynein_C"/>
</dbReference>
<evidence type="ECO:0000313" key="3">
    <source>
        <dbReference type="EMBL" id="KFG53723.1"/>
    </source>
</evidence>
<dbReference type="GO" id="GO:0051959">
    <property type="term" value="F:dynein light intermediate chain binding"/>
    <property type="evidence" value="ECO:0007669"/>
    <property type="project" value="InterPro"/>
</dbReference>
<dbReference type="Pfam" id="PF18198">
    <property type="entry name" value="AAA_lid_11"/>
    <property type="match status" value="1"/>
</dbReference>
<feature type="domain" description="Dynein heavy chain C-terminal" evidence="2">
    <location>
        <begin position="137"/>
        <end position="437"/>
    </location>
</feature>
<sequence>MLERKKFGSRGWNMTYPFSIGDLRDSSLVLFNYLETQNAVKVPWDDLRYIFGEIMYGGHIIDVRDRLLCNTYLDFFMQDRLLDEAELFPFCEGRDGVSFRTPAPQSYERYLESIEGMPQETPLAFGLHPNAEIGYRTQQCNELFATLLQLQPRKASAEGGAGSQGGQMHAEQVCHEILEEMGDSRFDIEEISQAIPDEEKGPYQHVFLQECQCMNVLVTEMIRSLSELELGFKGELTMSSLMEDLAANLVLDKVPPSWTKLAFPSTRPLGSWLGNLKERIEHLQEWTKEPLTLPKVVDLSKLFSPQSFLTAVKEVASQQHQLELNKLVIVTAVTKKDVSSVDAAARDGAFVTGLHLDGARWDMASSCLEESRPKELFCALPVVHCKAELGSKKEDSGTYICPVYRTQQRGATFIFDAQLRTKYPSAKWIMGGVAMILDIGVSL</sequence>
<dbReference type="PANTHER" id="PTHR46961:SF20">
    <property type="entry name" value="LOW QUALITY PROTEIN: DYNEIN BETA CHAIN, CILIARY-LIKE"/>
    <property type="match status" value="1"/>
</dbReference>
<dbReference type="VEuPathDB" id="ToxoDB:TGFOU_203135H"/>
<name>A0A086LAQ5_TOXGO</name>
<dbReference type="EMBL" id="AEYH02000794">
    <property type="protein sequence ID" value="KFG53723.1"/>
    <property type="molecule type" value="Genomic_DNA"/>
</dbReference>
<dbReference type="InterPro" id="IPR042219">
    <property type="entry name" value="AAA_lid_11_sf"/>
</dbReference>
<evidence type="ECO:0000313" key="4">
    <source>
        <dbReference type="Proteomes" id="UP000028838"/>
    </source>
</evidence>
<comment type="caution">
    <text evidence="3">The sequence shown here is derived from an EMBL/GenBank/DDBJ whole genome shotgun (WGS) entry which is preliminary data.</text>
</comment>
<dbReference type="Pfam" id="PF18199">
    <property type="entry name" value="Dynein_C"/>
    <property type="match status" value="1"/>
</dbReference>
<feature type="domain" description="Dynein heavy chain AAA lid" evidence="1">
    <location>
        <begin position="2"/>
        <end position="131"/>
    </location>
</feature>
<accession>A0A086LAQ5</accession>
<gene>
    <name evidence="3" type="ORF">TGFOU_203135H</name>
</gene>
<dbReference type="AlphaFoldDB" id="A0A086LAQ5"/>
<dbReference type="FunFam" id="3.10.490.20:FF:000009">
    <property type="entry name" value="Dynein heavy chain 4"/>
    <property type="match status" value="1"/>
</dbReference>
<dbReference type="InterPro" id="IPR041658">
    <property type="entry name" value="AAA_lid_11"/>
</dbReference>
<dbReference type="PANTHER" id="PTHR46961">
    <property type="entry name" value="DYNEIN HEAVY CHAIN 1, AXONEMAL-LIKE PROTEIN"/>
    <property type="match status" value="1"/>
</dbReference>
<dbReference type="GO" id="GO:0045505">
    <property type="term" value="F:dynein intermediate chain binding"/>
    <property type="evidence" value="ECO:0007669"/>
    <property type="project" value="InterPro"/>
</dbReference>
<reference evidence="3 4" key="1">
    <citation type="submission" date="2014-07" db="EMBL/GenBank/DDBJ databases">
        <authorList>
            <person name="Sibley D."/>
            <person name="Venepally P."/>
            <person name="Karamycheva S."/>
            <person name="Hadjithomas M."/>
            <person name="Khan A."/>
            <person name="Brunk B."/>
            <person name="Roos D."/>
            <person name="Caler E."/>
            <person name="Lorenzi H."/>
        </authorList>
    </citation>
    <scope>NUCLEOTIDE SEQUENCE [LARGE SCALE GENOMIC DNA]</scope>
    <source>
        <strain evidence="3 4">FOU</strain>
    </source>
</reference>
<organism evidence="3 4">
    <name type="scientific">Toxoplasma gondii FOU</name>
    <dbReference type="NCBI Taxonomy" id="943167"/>
    <lineage>
        <taxon>Eukaryota</taxon>
        <taxon>Sar</taxon>
        <taxon>Alveolata</taxon>
        <taxon>Apicomplexa</taxon>
        <taxon>Conoidasida</taxon>
        <taxon>Coccidia</taxon>
        <taxon>Eucoccidiorida</taxon>
        <taxon>Eimeriorina</taxon>
        <taxon>Sarcocystidae</taxon>
        <taxon>Toxoplasma</taxon>
    </lineage>
</organism>
<dbReference type="Gene3D" id="1.20.1270.280">
    <property type="match status" value="1"/>
</dbReference>
<dbReference type="Gene3D" id="1.10.8.720">
    <property type="entry name" value="Region D6 of dynein motor"/>
    <property type="match status" value="1"/>
</dbReference>
<dbReference type="Gene3D" id="3.10.490.20">
    <property type="match status" value="1"/>
</dbReference>
<evidence type="ECO:0000259" key="1">
    <source>
        <dbReference type="Pfam" id="PF18198"/>
    </source>
</evidence>
<dbReference type="Proteomes" id="UP000028838">
    <property type="component" value="Unassembled WGS sequence"/>
</dbReference>